<feature type="compositionally biased region" description="Acidic residues" evidence="1">
    <location>
        <begin position="146"/>
        <end position="164"/>
    </location>
</feature>
<dbReference type="InterPro" id="IPR026870">
    <property type="entry name" value="Zinc_ribbon_dom"/>
</dbReference>
<dbReference type="EMBL" id="DVNG01000019">
    <property type="protein sequence ID" value="HIU49647.1"/>
    <property type="molecule type" value="Genomic_DNA"/>
</dbReference>
<proteinExistence type="predicted"/>
<feature type="region of interest" description="Disordered" evidence="1">
    <location>
        <begin position="144"/>
        <end position="198"/>
    </location>
</feature>
<sequence>MFCSKCGVKLPEKANKCPNCGEPVTGNEYCGGFWGLVNGNKPQAPKPTERINTENRNIQASKKDNKPSEREVRMMNNYKKNTRNLLIVSAALAAVVIIEFIVIVTFILGSGNDGNVEMTDNGNIVVTEADNGNEENFQQEITQDTTAEEVTTEEYTEETTEEETNGMFQNDKKDEMDFMNETEPEGGNTEELFTDSDF</sequence>
<name>A0A9D1LX72_9FIRM</name>
<feature type="transmembrane region" description="Helical" evidence="2">
    <location>
        <begin position="85"/>
        <end position="108"/>
    </location>
</feature>
<comment type="caution">
    <text evidence="4">The sequence shown here is derived from an EMBL/GenBank/DDBJ whole genome shotgun (WGS) entry which is preliminary data.</text>
</comment>
<evidence type="ECO:0000313" key="4">
    <source>
        <dbReference type="EMBL" id="HIU49647.1"/>
    </source>
</evidence>
<dbReference type="AlphaFoldDB" id="A0A9D1LX72"/>
<gene>
    <name evidence="4" type="ORF">IAD22_01360</name>
</gene>
<feature type="domain" description="Zinc-ribbon" evidence="3">
    <location>
        <begin position="2"/>
        <end position="24"/>
    </location>
</feature>
<protein>
    <submittedName>
        <fullName evidence="4">Zinc-ribbon domain-containing protein</fullName>
    </submittedName>
</protein>
<keyword evidence="2" id="KW-0472">Membrane</keyword>
<organism evidence="4 5">
    <name type="scientific">Candidatus Limousia pullorum</name>
    <dbReference type="NCBI Taxonomy" id="2840860"/>
    <lineage>
        <taxon>Bacteria</taxon>
        <taxon>Bacillati</taxon>
        <taxon>Bacillota</taxon>
        <taxon>Clostridia</taxon>
        <taxon>Eubacteriales</taxon>
        <taxon>Oscillospiraceae</taxon>
        <taxon>Oscillospiraceae incertae sedis</taxon>
        <taxon>Candidatus Limousia</taxon>
    </lineage>
</organism>
<accession>A0A9D1LX72</accession>
<evidence type="ECO:0000259" key="3">
    <source>
        <dbReference type="Pfam" id="PF13240"/>
    </source>
</evidence>
<keyword evidence="2" id="KW-1133">Transmembrane helix</keyword>
<reference evidence="4" key="2">
    <citation type="journal article" date="2021" name="PeerJ">
        <title>Extensive microbial diversity within the chicken gut microbiome revealed by metagenomics and culture.</title>
        <authorList>
            <person name="Gilroy R."/>
            <person name="Ravi A."/>
            <person name="Getino M."/>
            <person name="Pursley I."/>
            <person name="Horton D.L."/>
            <person name="Alikhan N.F."/>
            <person name="Baker D."/>
            <person name="Gharbi K."/>
            <person name="Hall N."/>
            <person name="Watson M."/>
            <person name="Adriaenssens E.M."/>
            <person name="Foster-Nyarko E."/>
            <person name="Jarju S."/>
            <person name="Secka A."/>
            <person name="Antonio M."/>
            <person name="Oren A."/>
            <person name="Chaudhuri R.R."/>
            <person name="La Ragione R."/>
            <person name="Hildebrand F."/>
            <person name="Pallen M.J."/>
        </authorList>
    </citation>
    <scope>NUCLEOTIDE SEQUENCE</scope>
    <source>
        <strain evidence="4">ChiGjej1B1-1684</strain>
    </source>
</reference>
<dbReference type="Pfam" id="PF13240">
    <property type="entry name" value="Zn_Ribbon_1"/>
    <property type="match status" value="1"/>
</dbReference>
<reference evidence="4" key="1">
    <citation type="submission" date="2020-10" db="EMBL/GenBank/DDBJ databases">
        <authorList>
            <person name="Gilroy R."/>
        </authorList>
    </citation>
    <scope>NUCLEOTIDE SEQUENCE</scope>
    <source>
        <strain evidence="4">ChiGjej1B1-1684</strain>
    </source>
</reference>
<evidence type="ECO:0000256" key="2">
    <source>
        <dbReference type="SAM" id="Phobius"/>
    </source>
</evidence>
<evidence type="ECO:0000313" key="5">
    <source>
        <dbReference type="Proteomes" id="UP000824118"/>
    </source>
</evidence>
<keyword evidence="2" id="KW-0812">Transmembrane</keyword>
<dbReference type="Proteomes" id="UP000824118">
    <property type="component" value="Unassembled WGS sequence"/>
</dbReference>
<evidence type="ECO:0000256" key="1">
    <source>
        <dbReference type="SAM" id="MobiDB-lite"/>
    </source>
</evidence>